<dbReference type="SUPFAM" id="SSF109604">
    <property type="entry name" value="HD-domain/PDEase-like"/>
    <property type="match status" value="1"/>
</dbReference>
<accession>A0A0K1JL09</accession>
<dbReference type="KEGG" id="lmoi:VV02_17660"/>
<dbReference type="PANTHER" id="PTHR21174">
    <property type="match status" value="1"/>
</dbReference>
<dbReference type="STRING" id="571913.VV02_17660"/>
<evidence type="ECO:0000313" key="1">
    <source>
        <dbReference type="EMBL" id="AKU17250.1"/>
    </source>
</evidence>
<evidence type="ECO:0008006" key="3">
    <source>
        <dbReference type="Google" id="ProtNLM"/>
    </source>
</evidence>
<dbReference type="PIRSF" id="PIRSF035170">
    <property type="entry name" value="HD_phosphohydro"/>
    <property type="match status" value="1"/>
</dbReference>
<dbReference type="Proteomes" id="UP000066480">
    <property type="component" value="Chromosome"/>
</dbReference>
<organism evidence="1 2">
    <name type="scientific">Luteipulveratus mongoliensis</name>
    <dbReference type="NCBI Taxonomy" id="571913"/>
    <lineage>
        <taxon>Bacteria</taxon>
        <taxon>Bacillati</taxon>
        <taxon>Actinomycetota</taxon>
        <taxon>Actinomycetes</taxon>
        <taxon>Micrococcales</taxon>
        <taxon>Dermacoccaceae</taxon>
        <taxon>Luteipulveratus</taxon>
    </lineage>
</organism>
<evidence type="ECO:0000313" key="2">
    <source>
        <dbReference type="Proteomes" id="UP000066480"/>
    </source>
</evidence>
<keyword evidence="2" id="KW-1185">Reference proteome</keyword>
<gene>
    <name evidence="1" type="ORF">VV02_17660</name>
</gene>
<dbReference type="Gene3D" id="1.10.3210.10">
    <property type="entry name" value="Hypothetical protein af1432"/>
    <property type="match status" value="1"/>
</dbReference>
<dbReference type="PANTHER" id="PTHR21174:SF0">
    <property type="entry name" value="HD PHOSPHOHYDROLASE FAMILY PROTEIN-RELATED"/>
    <property type="match status" value="1"/>
</dbReference>
<dbReference type="InterPro" id="IPR009218">
    <property type="entry name" value="HD_phosphohydro"/>
</dbReference>
<sequence>MSAASDRARHAWPLRDQVTLGERLVAAYEQPWRHYHDVQHLAEVLDRIDEICTASPDLRIDRPAIVLAAYFHDVVYDVAVPWTARASNEELSAQRAEVWLTSAGVAWSVVAEVARLVRGTATHASTAGDVNAAVLFDADLAILASGLERYDAYVQDVRAEYAAVPDDAFATGRAAVLQALLDQPSLFTTAYAQEHWEAEARANVTRELSDA</sequence>
<name>A0A0K1JL09_9MICO</name>
<dbReference type="RefSeq" id="WP_052593572.1">
    <property type="nucleotide sequence ID" value="NZ_CP011112.1"/>
</dbReference>
<dbReference type="EMBL" id="CP011112">
    <property type="protein sequence ID" value="AKU17250.1"/>
    <property type="molecule type" value="Genomic_DNA"/>
</dbReference>
<protein>
    <recommendedName>
        <fullName evidence="3">Metal-dependent phosphohydrolase</fullName>
    </recommendedName>
</protein>
<reference evidence="1 2" key="1">
    <citation type="submission" date="2015-03" db="EMBL/GenBank/DDBJ databases">
        <title>Luteipulveratus halotolerans sp. nov., a novel actinobacterium (Dermacoccaceae) from Sarawak, Malaysia.</title>
        <authorList>
            <person name="Juboi H."/>
            <person name="Basik A."/>
            <person name="Shamsul S.S."/>
            <person name="Arnold P."/>
            <person name="Schmitt E.K."/>
            <person name="Sanglier J.-J."/>
            <person name="Yeo T."/>
        </authorList>
    </citation>
    <scope>NUCLEOTIDE SEQUENCE [LARGE SCALE GENOMIC DNA]</scope>
    <source>
        <strain evidence="1 2">MN07-A0370</strain>
    </source>
</reference>
<dbReference type="AlphaFoldDB" id="A0A0K1JL09"/>
<proteinExistence type="predicted"/>